<evidence type="ECO:0000256" key="4">
    <source>
        <dbReference type="ARBA" id="ARBA00022692"/>
    </source>
</evidence>
<accession>A0ABS9MTP4</accession>
<reference evidence="8 9" key="1">
    <citation type="submission" date="2022-02" db="EMBL/GenBank/DDBJ databases">
        <title>Mesosutterella porci, a novel member of the family Sutterellaceae from pig feces.</title>
        <authorList>
            <person name="Wylensek D."/>
            <person name="Clavel T."/>
        </authorList>
    </citation>
    <scope>NUCLEOTIDE SEQUENCE [LARGE SCALE GENOMIC DNA]</scope>
    <source>
        <strain evidence="9">oilRF-744-wt-GAM-9</strain>
    </source>
</reference>
<dbReference type="Pfam" id="PF01790">
    <property type="entry name" value="LGT"/>
    <property type="match status" value="1"/>
</dbReference>
<dbReference type="EMBL" id="JAKNCT010000023">
    <property type="protein sequence ID" value="MCG5031992.1"/>
    <property type="molecule type" value="Genomic_DNA"/>
</dbReference>
<protein>
    <recommendedName>
        <fullName evidence="7">Phosphatidylglycerol--prolipoprotein diacylglyceryl transferase</fullName>
        <ecNumber evidence="7">2.5.1.145</ecNumber>
    </recommendedName>
</protein>
<evidence type="ECO:0000256" key="7">
    <source>
        <dbReference type="HAMAP-Rule" id="MF_01147"/>
    </source>
</evidence>
<keyword evidence="3 7" id="KW-0808">Transferase</keyword>
<sequence>MLIHPQFDPVAFSIGPVSVRWYGIMYLVGFAAFYLLARLRCREEWRGLKVSDLEDLLFYGILGVVIGGRLGFCFFYQPGFYIHHLERVFAIWEGGMSVHGGMLGVAAAIAYFSVTHHKSFMKTADFVIPLAPVGLFFGRIGNFINGELWGRVTSPDFPFAMAFPQSGDMLPRHPSQLYECGLEGVLLFTLTWLYSRKPRPQGAPTGVFLLGYGVCRFLVEYVREPDWFLGIRALGFTRGQWLTMPLILLGLALLLHGYLGRRPRGAS</sequence>
<dbReference type="Proteomes" id="UP001297600">
    <property type="component" value="Unassembled WGS sequence"/>
</dbReference>
<evidence type="ECO:0000256" key="1">
    <source>
        <dbReference type="ARBA" id="ARBA00007150"/>
    </source>
</evidence>
<feature type="transmembrane region" description="Helical" evidence="7">
    <location>
        <begin position="89"/>
        <end position="114"/>
    </location>
</feature>
<comment type="caution">
    <text evidence="8">The sequence shown here is derived from an EMBL/GenBank/DDBJ whole genome shotgun (WGS) entry which is preliminary data.</text>
</comment>
<dbReference type="HAMAP" id="MF_01147">
    <property type="entry name" value="Lgt"/>
    <property type="match status" value="1"/>
</dbReference>
<keyword evidence="9" id="KW-1185">Reference proteome</keyword>
<evidence type="ECO:0000313" key="9">
    <source>
        <dbReference type="Proteomes" id="UP001297600"/>
    </source>
</evidence>
<evidence type="ECO:0000256" key="5">
    <source>
        <dbReference type="ARBA" id="ARBA00022989"/>
    </source>
</evidence>
<name>A0ABS9MTP4_9BURK</name>
<dbReference type="PROSITE" id="PS01311">
    <property type="entry name" value="LGT"/>
    <property type="match status" value="1"/>
</dbReference>
<evidence type="ECO:0000313" key="8">
    <source>
        <dbReference type="EMBL" id="MCG5031992.1"/>
    </source>
</evidence>
<dbReference type="PANTHER" id="PTHR30589:SF0">
    <property type="entry name" value="PHOSPHATIDYLGLYCEROL--PROLIPOPROTEIN DIACYLGLYCERYL TRANSFERASE"/>
    <property type="match status" value="1"/>
</dbReference>
<feature type="transmembrane region" description="Helical" evidence="7">
    <location>
        <begin position="239"/>
        <end position="259"/>
    </location>
</feature>
<feature type="binding site" evidence="7">
    <location>
        <position position="139"/>
    </location>
    <ligand>
        <name>a 1,2-diacyl-sn-glycero-3-phospho-(1'-sn-glycerol)</name>
        <dbReference type="ChEBI" id="CHEBI:64716"/>
    </ligand>
</feature>
<comment type="pathway">
    <text evidence="7">Protein modification; lipoprotein biosynthesis (diacylglyceryl transfer).</text>
</comment>
<evidence type="ECO:0000256" key="2">
    <source>
        <dbReference type="ARBA" id="ARBA00022475"/>
    </source>
</evidence>
<dbReference type="InterPro" id="IPR001640">
    <property type="entry name" value="Lgt"/>
</dbReference>
<dbReference type="RefSeq" id="WP_237980726.1">
    <property type="nucleotide sequence ID" value="NZ_JAKNCT010000023.1"/>
</dbReference>
<comment type="function">
    <text evidence="7">Catalyzes the transfer of the diacylglyceryl group from phosphatidylglycerol to the sulfhydryl group of the N-terminal cysteine of a prolipoprotein, the first step in the formation of mature lipoproteins.</text>
</comment>
<feature type="transmembrane region" description="Helical" evidence="7">
    <location>
        <begin position="126"/>
        <end position="144"/>
    </location>
</feature>
<comment type="subcellular location">
    <subcellularLocation>
        <location evidence="7">Cell membrane</location>
        <topology evidence="7">Multi-pass membrane protein</topology>
    </subcellularLocation>
</comment>
<proteinExistence type="inferred from homology"/>
<evidence type="ECO:0000256" key="3">
    <source>
        <dbReference type="ARBA" id="ARBA00022679"/>
    </source>
</evidence>
<dbReference type="NCBIfam" id="TIGR00544">
    <property type="entry name" value="lgt"/>
    <property type="match status" value="1"/>
</dbReference>
<organism evidence="8 9">
    <name type="scientific">Mesosutterella porci</name>
    <dbReference type="NCBI Taxonomy" id="2915351"/>
    <lineage>
        <taxon>Bacteria</taxon>
        <taxon>Pseudomonadati</taxon>
        <taxon>Pseudomonadota</taxon>
        <taxon>Betaproteobacteria</taxon>
        <taxon>Burkholderiales</taxon>
        <taxon>Sutterellaceae</taxon>
        <taxon>Mesosutterella</taxon>
    </lineage>
</organism>
<feature type="transmembrane region" description="Helical" evidence="7">
    <location>
        <begin position="20"/>
        <end position="37"/>
    </location>
</feature>
<gene>
    <name evidence="7 8" type="primary">lgt</name>
    <name evidence="8" type="ORF">MAF45_11170</name>
</gene>
<evidence type="ECO:0000256" key="6">
    <source>
        <dbReference type="ARBA" id="ARBA00023136"/>
    </source>
</evidence>
<keyword evidence="5 7" id="KW-1133">Transmembrane helix</keyword>
<comment type="catalytic activity">
    <reaction evidence="7">
        <text>L-cysteinyl-[prolipoprotein] + a 1,2-diacyl-sn-glycero-3-phospho-(1'-sn-glycerol) = an S-1,2-diacyl-sn-glyceryl-L-cysteinyl-[prolipoprotein] + sn-glycerol 1-phosphate + H(+)</text>
        <dbReference type="Rhea" id="RHEA:56712"/>
        <dbReference type="Rhea" id="RHEA-COMP:14679"/>
        <dbReference type="Rhea" id="RHEA-COMP:14680"/>
        <dbReference type="ChEBI" id="CHEBI:15378"/>
        <dbReference type="ChEBI" id="CHEBI:29950"/>
        <dbReference type="ChEBI" id="CHEBI:57685"/>
        <dbReference type="ChEBI" id="CHEBI:64716"/>
        <dbReference type="ChEBI" id="CHEBI:140658"/>
        <dbReference type="EC" id="2.5.1.145"/>
    </reaction>
</comment>
<dbReference type="EC" id="2.5.1.145" evidence="7"/>
<keyword evidence="2 7" id="KW-1003">Cell membrane</keyword>
<dbReference type="GO" id="GO:0008961">
    <property type="term" value="F:phosphatidylglycerol-prolipoprotein diacylglyceryl transferase activity"/>
    <property type="evidence" value="ECO:0007669"/>
    <property type="project" value="UniProtKB-EC"/>
</dbReference>
<keyword evidence="6 7" id="KW-0472">Membrane</keyword>
<feature type="transmembrane region" description="Helical" evidence="7">
    <location>
        <begin position="57"/>
        <end position="77"/>
    </location>
</feature>
<dbReference type="PANTHER" id="PTHR30589">
    <property type="entry name" value="PROLIPOPROTEIN DIACYLGLYCERYL TRANSFERASE"/>
    <property type="match status" value="1"/>
</dbReference>
<comment type="similarity">
    <text evidence="1 7">Belongs to the Lgt family.</text>
</comment>
<keyword evidence="4 7" id="KW-0812">Transmembrane</keyword>